<feature type="domain" description="YgjP-like metallopeptidase" evidence="1">
    <location>
        <begin position="16"/>
        <end position="213"/>
    </location>
</feature>
<proteinExistence type="predicted"/>
<accession>A0A6J5Z5A4</accession>
<dbReference type="PANTHER" id="PTHR30399">
    <property type="entry name" value="UNCHARACTERIZED PROTEIN YGJP"/>
    <property type="match status" value="1"/>
</dbReference>
<evidence type="ECO:0000313" key="2">
    <source>
        <dbReference type="EMBL" id="CAB4337791.1"/>
    </source>
</evidence>
<evidence type="ECO:0000259" key="1">
    <source>
        <dbReference type="Pfam" id="PF01863"/>
    </source>
</evidence>
<dbReference type="CDD" id="cd07344">
    <property type="entry name" value="M48_yhfN_like"/>
    <property type="match status" value="1"/>
</dbReference>
<dbReference type="Pfam" id="PF01863">
    <property type="entry name" value="YgjP-like"/>
    <property type="match status" value="1"/>
</dbReference>
<dbReference type="InterPro" id="IPR053136">
    <property type="entry name" value="UTP_pyrophosphatase-like"/>
</dbReference>
<dbReference type="InterPro" id="IPR002725">
    <property type="entry name" value="YgjP-like_metallopeptidase"/>
</dbReference>
<gene>
    <name evidence="2" type="ORF">UFOPK3547_00317</name>
</gene>
<dbReference type="PANTHER" id="PTHR30399:SF1">
    <property type="entry name" value="UTP PYROPHOSPHATASE"/>
    <property type="match status" value="1"/>
</dbReference>
<name>A0A6J5Z5A4_9ZZZZ</name>
<reference evidence="2" key="1">
    <citation type="submission" date="2020-05" db="EMBL/GenBank/DDBJ databases">
        <authorList>
            <person name="Chiriac C."/>
            <person name="Salcher M."/>
            <person name="Ghai R."/>
            <person name="Kavagutti S V."/>
        </authorList>
    </citation>
    <scope>NUCLEOTIDE SEQUENCE</scope>
</reference>
<organism evidence="2">
    <name type="scientific">freshwater metagenome</name>
    <dbReference type="NCBI Taxonomy" id="449393"/>
    <lineage>
        <taxon>unclassified sequences</taxon>
        <taxon>metagenomes</taxon>
        <taxon>ecological metagenomes</taxon>
    </lineage>
</organism>
<protein>
    <submittedName>
        <fullName evidence="2">Unannotated protein</fullName>
    </submittedName>
</protein>
<dbReference type="Gene3D" id="3.30.2010.10">
    <property type="entry name" value="Metalloproteases ('zincins'), catalytic domain"/>
    <property type="match status" value="1"/>
</dbReference>
<dbReference type="AlphaFoldDB" id="A0A6J5Z5A4"/>
<sequence length="219" mass="25042">MAATEEFAVRRSARARRVRVRIDPDGSLLVTLPSSADEREAAEAVAQLEDWIASRRRKLREAHSVVARPSGTLPHLGELLTVVREPGRSRAHRDGERLLVPADERREAAVERWYRRSARAEVLLRLEPALEALGVQAGPISIRDQRTRWGSCSSSGALAFNWRLLLGPPELLDYVVWHEACHLVVLDHSERFWRLLESYRPDYRSPRDWLRRNGAALHL</sequence>
<dbReference type="EMBL" id="CAESAN010000016">
    <property type="protein sequence ID" value="CAB4337791.1"/>
    <property type="molecule type" value="Genomic_DNA"/>
</dbReference>